<name>A0ACB8DHF8_DERSI</name>
<accession>A0ACB8DHF8</accession>
<dbReference type="Proteomes" id="UP000821865">
    <property type="component" value="Chromosome 11"/>
</dbReference>
<evidence type="ECO:0000313" key="2">
    <source>
        <dbReference type="Proteomes" id="UP000821865"/>
    </source>
</evidence>
<organism evidence="1 2">
    <name type="scientific">Dermacentor silvarum</name>
    <name type="common">Tick</name>
    <dbReference type="NCBI Taxonomy" id="543639"/>
    <lineage>
        <taxon>Eukaryota</taxon>
        <taxon>Metazoa</taxon>
        <taxon>Ecdysozoa</taxon>
        <taxon>Arthropoda</taxon>
        <taxon>Chelicerata</taxon>
        <taxon>Arachnida</taxon>
        <taxon>Acari</taxon>
        <taxon>Parasitiformes</taxon>
        <taxon>Ixodida</taxon>
        <taxon>Ixodoidea</taxon>
        <taxon>Ixodidae</taxon>
        <taxon>Rhipicephalinae</taxon>
        <taxon>Dermacentor</taxon>
    </lineage>
</organism>
<gene>
    <name evidence="1" type="ORF">HPB49_000219</name>
</gene>
<sequence>MHGTRSINLKRLCDWRMPPLFFVSGPRHEENIAKFPRDLCHVVSTSSESINAPADRFRRCRVRETVSARRLFSNSQAPHKTFPKGEAYRAVVSAMGGARRKVQHSPDALAVIAAYRHLNNTFNIVPGDIDDLYIGKADMTILPVSSAMPLKYGFFMHAQYPPAQLCILNSPVRAVRLTFIDSTFSLCLFSVSIVVFGGLVAMCRLASCRFGYCVVRRHFSAYSMITYLVCTLLGRGPPTSVALSNRHVATAFWALAMLVLGNYVQTSITAIRSVPCILDSKSFDEVVNDVKSGTPLCLSSEWLEMFFFRKMLGGRLRELLSSMDRASKPTALMPTDVSLCHQCAHKGNCAALSFCTQDELFAATQWSLVPGDLNVTALRLAGLYPEHPMRQVPLLLSGPLRSVLPRPLRRVRRILLMDVFAGVVVV</sequence>
<protein>
    <submittedName>
        <fullName evidence="1">Uncharacterized protein</fullName>
    </submittedName>
</protein>
<comment type="caution">
    <text evidence="1">The sequence shown here is derived from an EMBL/GenBank/DDBJ whole genome shotgun (WGS) entry which is preliminary data.</text>
</comment>
<evidence type="ECO:0000313" key="1">
    <source>
        <dbReference type="EMBL" id="KAH7970158.1"/>
    </source>
</evidence>
<dbReference type="EMBL" id="CM023480">
    <property type="protein sequence ID" value="KAH7970158.1"/>
    <property type="molecule type" value="Genomic_DNA"/>
</dbReference>
<keyword evidence="2" id="KW-1185">Reference proteome</keyword>
<proteinExistence type="predicted"/>
<reference evidence="1" key="1">
    <citation type="submission" date="2020-05" db="EMBL/GenBank/DDBJ databases">
        <title>Large-scale comparative analyses of tick genomes elucidate their genetic diversity and vector capacities.</title>
        <authorList>
            <person name="Jia N."/>
            <person name="Wang J."/>
            <person name="Shi W."/>
            <person name="Du L."/>
            <person name="Sun Y."/>
            <person name="Zhan W."/>
            <person name="Jiang J."/>
            <person name="Wang Q."/>
            <person name="Zhang B."/>
            <person name="Ji P."/>
            <person name="Sakyi L.B."/>
            <person name="Cui X."/>
            <person name="Yuan T."/>
            <person name="Jiang B."/>
            <person name="Yang W."/>
            <person name="Lam T.T.-Y."/>
            <person name="Chang Q."/>
            <person name="Ding S."/>
            <person name="Wang X."/>
            <person name="Zhu J."/>
            <person name="Ruan X."/>
            <person name="Zhao L."/>
            <person name="Wei J."/>
            <person name="Que T."/>
            <person name="Du C."/>
            <person name="Cheng J."/>
            <person name="Dai P."/>
            <person name="Han X."/>
            <person name="Huang E."/>
            <person name="Gao Y."/>
            <person name="Liu J."/>
            <person name="Shao H."/>
            <person name="Ye R."/>
            <person name="Li L."/>
            <person name="Wei W."/>
            <person name="Wang X."/>
            <person name="Wang C."/>
            <person name="Yang T."/>
            <person name="Huo Q."/>
            <person name="Li W."/>
            <person name="Guo W."/>
            <person name="Chen H."/>
            <person name="Zhou L."/>
            <person name="Ni X."/>
            <person name="Tian J."/>
            <person name="Zhou Y."/>
            <person name="Sheng Y."/>
            <person name="Liu T."/>
            <person name="Pan Y."/>
            <person name="Xia L."/>
            <person name="Li J."/>
            <person name="Zhao F."/>
            <person name="Cao W."/>
        </authorList>
    </citation>
    <scope>NUCLEOTIDE SEQUENCE</scope>
    <source>
        <strain evidence="1">Dsil-2018</strain>
    </source>
</reference>